<proteinExistence type="predicted"/>
<evidence type="ECO:0000313" key="2">
    <source>
        <dbReference type="Proteomes" id="UP001234297"/>
    </source>
</evidence>
<dbReference type="EMBL" id="CM056812">
    <property type="protein sequence ID" value="KAJ8619249.1"/>
    <property type="molecule type" value="Genomic_DNA"/>
</dbReference>
<evidence type="ECO:0000313" key="1">
    <source>
        <dbReference type="EMBL" id="KAJ8619249.1"/>
    </source>
</evidence>
<gene>
    <name evidence="1" type="ORF">MRB53_015435</name>
</gene>
<organism evidence="1 2">
    <name type="scientific">Persea americana</name>
    <name type="common">Avocado</name>
    <dbReference type="NCBI Taxonomy" id="3435"/>
    <lineage>
        <taxon>Eukaryota</taxon>
        <taxon>Viridiplantae</taxon>
        <taxon>Streptophyta</taxon>
        <taxon>Embryophyta</taxon>
        <taxon>Tracheophyta</taxon>
        <taxon>Spermatophyta</taxon>
        <taxon>Magnoliopsida</taxon>
        <taxon>Magnoliidae</taxon>
        <taxon>Laurales</taxon>
        <taxon>Lauraceae</taxon>
        <taxon>Persea</taxon>
    </lineage>
</organism>
<name>A0ACC2KDQ3_PERAE</name>
<protein>
    <submittedName>
        <fullName evidence="1">Uncharacterized protein</fullName>
    </submittedName>
</protein>
<dbReference type="Proteomes" id="UP001234297">
    <property type="component" value="Chromosome 4"/>
</dbReference>
<reference evidence="1 2" key="1">
    <citation type="journal article" date="2022" name="Hortic Res">
        <title>A haplotype resolved chromosomal level avocado genome allows analysis of novel avocado genes.</title>
        <authorList>
            <person name="Nath O."/>
            <person name="Fletcher S.J."/>
            <person name="Hayward A."/>
            <person name="Shaw L.M."/>
            <person name="Masouleh A.K."/>
            <person name="Furtado A."/>
            <person name="Henry R.J."/>
            <person name="Mitter N."/>
        </authorList>
    </citation>
    <scope>NUCLEOTIDE SEQUENCE [LARGE SCALE GENOMIC DNA]</scope>
    <source>
        <strain evidence="2">cv. Hass</strain>
    </source>
</reference>
<sequence length="358" mass="40029">MVPPVFKRISEEVLESNLSVSSKEQQGPGSQAARHEDRQLPNTNKKVEQDVGHALVLNDFSYSVVKAATQKFNNKNLLGEGGFGQVYKGWIDSYTMTAAKPGKGLKVAIKRLRMEGLQGHKEWQAELTFLSQLNHHPNVVKLIGHSSKGEERILVYEYMSKGSLERYLMRERGPTIGWGRRMKVAFGAAKGLAYLHTAGAPVIHRDLKASNILLDSNFNAKLSDFGLARLGPQGDRTHVTTRVLGTRGYLAPEYASTGHLTIMSDVYSFGVVLLEIISGSGAIRKHTNGLHGELTLWAKPYLKDKMELHRIIDPRLQKKYHMEQAHELAHIILLCLNTDPKSRPTMTEIVTYLQRLNA</sequence>
<comment type="caution">
    <text evidence="1">The sequence shown here is derived from an EMBL/GenBank/DDBJ whole genome shotgun (WGS) entry which is preliminary data.</text>
</comment>
<accession>A0ACC2KDQ3</accession>
<keyword evidence="2" id="KW-1185">Reference proteome</keyword>